<name>R7YYX2_CONA1</name>
<protein>
    <submittedName>
        <fullName evidence="2">Uncharacterized protein</fullName>
    </submittedName>
</protein>
<evidence type="ECO:0000313" key="2">
    <source>
        <dbReference type="EMBL" id="EON66994.1"/>
    </source>
</evidence>
<keyword evidence="3" id="KW-1185">Reference proteome</keyword>
<dbReference type="Proteomes" id="UP000016924">
    <property type="component" value="Unassembled WGS sequence"/>
</dbReference>
<evidence type="ECO:0000256" key="1">
    <source>
        <dbReference type="SAM" id="MobiDB-lite"/>
    </source>
</evidence>
<dbReference type="RefSeq" id="XP_007782311.1">
    <property type="nucleotide sequence ID" value="XM_007784121.1"/>
</dbReference>
<gene>
    <name evidence="2" type="ORF">W97_06110</name>
</gene>
<dbReference type="OMA" id="NEKFTDG"/>
<dbReference type="OrthoDB" id="3050608at2759"/>
<feature type="region of interest" description="Disordered" evidence="1">
    <location>
        <begin position="1"/>
        <end position="21"/>
    </location>
</feature>
<evidence type="ECO:0000313" key="3">
    <source>
        <dbReference type="Proteomes" id="UP000016924"/>
    </source>
</evidence>
<dbReference type="EMBL" id="JH767584">
    <property type="protein sequence ID" value="EON66994.1"/>
    <property type="molecule type" value="Genomic_DNA"/>
</dbReference>
<dbReference type="AlphaFoldDB" id="R7YYX2"/>
<feature type="compositionally biased region" description="Gly residues" evidence="1">
    <location>
        <begin position="1"/>
        <end position="12"/>
    </location>
</feature>
<sequence>MNNQGNTGGPSGGKDDFLDKGLTAVQKKYGGAKFSDPNKNKATNEKITDKARSMFEKTTGMKVPKWLSN</sequence>
<accession>R7YYX2</accession>
<dbReference type="HOGENOM" id="CLU_169797_1_1_1"/>
<reference evidence="3" key="1">
    <citation type="submission" date="2012-06" db="EMBL/GenBank/DDBJ databases">
        <title>The genome sequence of Coniosporium apollinis CBS 100218.</title>
        <authorList>
            <consortium name="The Broad Institute Genome Sequencing Platform"/>
            <person name="Cuomo C."/>
            <person name="Gorbushina A."/>
            <person name="Noack S."/>
            <person name="Walker B."/>
            <person name="Young S.K."/>
            <person name="Zeng Q."/>
            <person name="Gargeya S."/>
            <person name="Fitzgerald M."/>
            <person name="Haas B."/>
            <person name="Abouelleil A."/>
            <person name="Alvarado L."/>
            <person name="Arachchi H.M."/>
            <person name="Berlin A.M."/>
            <person name="Chapman S.B."/>
            <person name="Goldberg J."/>
            <person name="Griggs A."/>
            <person name="Gujja S."/>
            <person name="Hansen M."/>
            <person name="Howarth C."/>
            <person name="Imamovic A."/>
            <person name="Larimer J."/>
            <person name="McCowan C."/>
            <person name="Montmayeur A."/>
            <person name="Murphy C."/>
            <person name="Neiman D."/>
            <person name="Pearson M."/>
            <person name="Priest M."/>
            <person name="Roberts A."/>
            <person name="Saif S."/>
            <person name="Shea T."/>
            <person name="Sisk P."/>
            <person name="Sykes S."/>
            <person name="Wortman J."/>
            <person name="Nusbaum C."/>
            <person name="Birren B."/>
        </authorList>
    </citation>
    <scope>NUCLEOTIDE SEQUENCE [LARGE SCALE GENOMIC DNA]</scope>
    <source>
        <strain evidence="3">CBS 100218</strain>
    </source>
</reference>
<dbReference type="GeneID" id="19903421"/>
<proteinExistence type="predicted"/>
<organism evidence="2 3">
    <name type="scientific">Coniosporium apollinis (strain CBS 100218)</name>
    <name type="common">Rock-inhabiting black yeast</name>
    <dbReference type="NCBI Taxonomy" id="1168221"/>
    <lineage>
        <taxon>Eukaryota</taxon>
        <taxon>Fungi</taxon>
        <taxon>Dikarya</taxon>
        <taxon>Ascomycota</taxon>
        <taxon>Pezizomycotina</taxon>
        <taxon>Dothideomycetes</taxon>
        <taxon>Dothideomycetes incertae sedis</taxon>
        <taxon>Coniosporium</taxon>
    </lineage>
</organism>